<gene>
    <name evidence="1" type="ORF">JCM17846_29490</name>
</gene>
<organism evidence="1 2">
    <name type="scientific">Iodidimonas nitroreducens</name>
    <dbReference type="NCBI Taxonomy" id="1236968"/>
    <lineage>
        <taxon>Bacteria</taxon>
        <taxon>Pseudomonadati</taxon>
        <taxon>Pseudomonadota</taxon>
        <taxon>Alphaproteobacteria</taxon>
        <taxon>Iodidimonadales</taxon>
        <taxon>Iodidimonadaceae</taxon>
        <taxon>Iodidimonas</taxon>
    </lineage>
</organism>
<name>A0A5A7NBG8_9PROT</name>
<dbReference type="EMBL" id="BKCN01000020">
    <property type="protein sequence ID" value="GER05267.1"/>
    <property type="molecule type" value="Genomic_DNA"/>
</dbReference>
<dbReference type="Proteomes" id="UP000324996">
    <property type="component" value="Unassembled WGS sequence"/>
</dbReference>
<sequence>MVCALITHDDGDQWQGLLQSAGIKSFVIDPLTFEPSRLAEILSDKRSHALGGPVVFIDLEIFDQSDVSMPEILAGCADHCRALGG</sequence>
<evidence type="ECO:0000313" key="2">
    <source>
        <dbReference type="Proteomes" id="UP000324996"/>
    </source>
</evidence>
<keyword evidence="2" id="KW-1185">Reference proteome</keyword>
<dbReference type="AlphaFoldDB" id="A0A5A7NBG8"/>
<accession>A0A5A7NBG8</accession>
<reference evidence="1 2" key="1">
    <citation type="submission" date="2019-09" db="EMBL/GenBank/DDBJ databases">
        <title>NBRP : Genome information of microbial organism related human and environment.</title>
        <authorList>
            <person name="Hattori M."/>
            <person name="Oshima K."/>
            <person name="Inaba H."/>
            <person name="Suda W."/>
            <person name="Sakamoto M."/>
            <person name="Iino T."/>
            <person name="Kitahara M."/>
            <person name="Oshida Y."/>
            <person name="Iida T."/>
            <person name="Kudo T."/>
            <person name="Itoh T."/>
            <person name="Ohkuma M."/>
        </authorList>
    </citation>
    <scope>NUCLEOTIDE SEQUENCE [LARGE SCALE GENOMIC DNA]</scope>
    <source>
        <strain evidence="1 2">Q-1</strain>
    </source>
</reference>
<proteinExistence type="predicted"/>
<dbReference type="RefSeq" id="WP_150007356.1">
    <property type="nucleotide sequence ID" value="NZ_BKCN01000020.1"/>
</dbReference>
<comment type="caution">
    <text evidence="1">The sequence shown here is derived from an EMBL/GenBank/DDBJ whole genome shotgun (WGS) entry which is preliminary data.</text>
</comment>
<evidence type="ECO:0000313" key="1">
    <source>
        <dbReference type="EMBL" id="GER05267.1"/>
    </source>
</evidence>
<protein>
    <submittedName>
        <fullName evidence="1">Uncharacterized protein</fullName>
    </submittedName>
</protein>